<organism evidence="3 4">
    <name type="scientific">Rouxiella chamberiensis</name>
    <dbReference type="NCBI Taxonomy" id="1513468"/>
    <lineage>
        <taxon>Bacteria</taxon>
        <taxon>Pseudomonadati</taxon>
        <taxon>Pseudomonadota</taxon>
        <taxon>Gammaproteobacteria</taxon>
        <taxon>Enterobacterales</taxon>
        <taxon>Yersiniaceae</taxon>
        <taxon>Rouxiella</taxon>
    </lineage>
</organism>
<evidence type="ECO:0000313" key="3">
    <source>
        <dbReference type="EMBL" id="WAT01084.1"/>
    </source>
</evidence>
<feature type="domain" description="Spore coat protein U/FanG" evidence="2">
    <location>
        <begin position="30"/>
        <end position="161"/>
    </location>
</feature>
<name>A0ABY7HNZ3_9GAMM</name>
<dbReference type="PANTHER" id="PTHR37089:SF4">
    <property type="entry name" value="EXPORTED PROTEIN"/>
    <property type="match status" value="1"/>
</dbReference>
<evidence type="ECO:0000259" key="2">
    <source>
        <dbReference type="Pfam" id="PF05229"/>
    </source>
</evidence>
<accession>A0ABY7HNZ3</accession>
<evidence type="ECO:0000313" key="4">
    <source>
        <dbReference type="Proteomes" id="UP001164712"/>
    </source>
</evidence>
<dbReference type="PANTHER" id="PTHR37089">
    <property type="entry name" value="PROTEIN U-RELATED"/>
    <property type="match status" value="1"/>
</dbReference>
<feature type="chain" id="PRO_5045347265" evidence="1">
    <location>
        <begin position="26"/>
        <end position="188"/>
    </location>
</feature>
<dbReference type="EMBL" id="CP114058">
    <property type="protein sequence ID" value="WAT01084.1"/>
    <property type="molecule type" value="Genomic_DNA"/>
</dbReference>
<keyword evidence="4" id="KW-1185">Reference proteome</keyword>
<protein>
    <submittedName>
        <fullName evidence="3">Spore coat U domain-containing protein</fullName>
    </submittedName>
</protein>
<dbReference type="InterPro" id="IPR007893">
    <property type="entry name" value="Spore_coat_U/FanG"/>
</dbReference>
<reference evidence="3" key="1">
    <citation type="submission" date="2022-12" db="EMBL/GenBank/DDBJ databases">
        <title>Complete genome sequence of an Australian strain of Rouxiella badensis DAR84756 and resolution of the R. badensis DSM100043 and R. chamberiensis DSM28324 genomes.</title>
        <authorList>
            <person name="Paul S."/>
            <person name="Anderson P.J."/>
            <person name="Maynard G."/>
            <person name="Dyall-Smith M."/>
            <person name="Kudinha T."/>
        </authorList>
    </citation>
    <scope>NUCLEOTIDE SEQUENCE</scope>
    <source>
        <strain evidence="3">DSM 28324</strain>
    </source>
</reference>
<dbReference type="InterPro" id="IPR053167">
    <property type="entry name" value="Spore_coat_component"/>
</dbReference>
<dbReference type="RefSeq" id="WP_269127987.1">
    <property type="nucleotide sequence ID" value="NZ_CP114058.1"/>
</dbReference>
<evidence type="ECO:0000256" key="1">
    <source>
        <dbReference type="SAM" id="SignalP"/>
    </source>
</evidence>
<feature type="signal peptide" evidence="1">
    <location>
        <begin position="1"/>
        <end position="25"/>
    </location>
</feature>
<sequence length="188" mass="18989">MGTKHIALSVLLATATLSLSSGAFAAGTLTGQIGVQLTISAGCTVGNGSITGGVNQWGNINFGNYSDLTNVVNGTLIGADGTSAVTVTCSTGLTPTMSINAGNNGGSGVRAMTAGGATTIPYRLYSDTARTAEIGINTPVALAIGAQEFPIYARVSAGRSDNDGPRSCNLQRYRCRNACLVTPVIQGR</sequence>
<gene>
    <name evidence="3" type="ORF">O1V66_20405</name>
</gene>
<dbReference type="Pfam" id="PF05229">
    <property type="entry name" value="SCPU"/>
    <property type="match status" value="1"/>
</dbReference>
<keyword evidence="1" id="KW-0732">Signal</keyword>
<proteinExistence type="predicted"/>
<dbReference type="Proteomes" id="UP001164712">
    <property type="component" value="Chromosome"/>
</dbReference>